<organism evidence="2 3">
    <name type="scientific">Vanilla planifolia</name>
    <name type="common">Vanilla</name>
    <dbReference type="NCBI Taxonomy" id="51239"/>
    <lineage>
        <taxon>Eukaryota</taxon>
        <taxon>Viridiplantae</taxon>
        <taxon>Streptophyta</taxon>
        <taxon>Embryophyta</taxon>
        <taxon>Tracheophyta</taxon>
        <taxon>Spermatophyta</taxon>
        <taxon>Magnoliopsida</taxon>
        <taxon>Liliopsida</taxon>
        <taxon>Asparagales</taxon>
        <taxon>Orchidaceae</taxon>
        <taxon>Vanilloideae</taxon>
        <taxon>Vanilleae</taxon>
        <taxon>Vanilla</taxon>
    </lineage>
</organism>
<evidence type="ECO:0000313" key="3">
    <source>
        <dbReference type="Proteomes" id="UP000639772"/>
    </source>
</evidence>
<gene>
    <name evidence="2" type="ORF">HPP92_028627</name>
</gene>
<evidence type="ECO:0000313" key="2">
    <source>
        <dbReference type="EMBL" id="KAG0446789.1"/>
    </source>
</evidence>
<accession>A0A835P6Y0</accession>
<feature type="region of interest" description="Disordered" evidence="1">
    <location>
        <begin position="1"/>
        <end position="23"/>
    </location>
</feature>
<name>A0A835P6Y0_VANPL</name>
<dbReference type="AlphaFoldDB" id="A0A835P6Y0"/>
<proteinExistence type="predicted"/>
<dbReference type="OrthoDB" id="1934526at2759"/>
<reference evidence="2 3" key="1">
    <citation type="journal article" date="2020" name="Nat. Food">
        <title>A phased Vanilla planifolia genome enables genetic improvement of flavour and production.</title>
        <authorList>
            <person name="Hasing T."/>
            <person name="Tang H."/>
            <person name="Brym M."/>
            <person name="Khazi F."/>
            <person name="Huang T."/>
            <person name="Chambers A.H."/>
        </authorList>
    </citation>
    <scope>NUCLEOTIDE SEQUENCE [LARGE SCALE GENOMIC DNA]</scope>
    <source>
        <tissue evidence="2">Leaf</tissue>
    </source>
</reference>
<dbReference type="EMBL" id="JADCNM010000539">
    <property type="protein sequence ID" value="KAG0446789.1"/>
    <property type="molecule type" value="Genomic_DNA"/>
</dbReference>
<evidence type="ECO:0000256" key="1">
    <source>
        <dbReference type="SAM" id="MobiDB-lite"/>
    </source>
</evidence>
<feature type="compositionally biased region" description="Polar residues" evidence="1">
    <location>
        <begin position="7"/>
        <end position="22"/>
    </location>
</feature>
<dbReference type="Proteomes" id="UP000639772">
    <property type="component" value="Unassembled WGS sequence"/>
</dbReference>
<protein>
    <submittedName>
        <fullName evidence="2">Uncharacterized protein</fullName>
    </submittedName>
</protein>
<comment type="caution">
    <text evidence="2">The sequence shown here is derived from an EMBL/GenBank/DDBJ whole genome shotgun (WGS) entry which is preliminary data.</text>
</comment>
<sequence length="55" mass="5744">MAVIGIDSSSRSQMTKNSNSNQEEIKRIVSSGNVSNTACIATAGTSLVIGFQLNL</sequence>